<dbReference type="Pfam" id="PF13520">
    <property type="entry name" value="AA_permease_2"/>
    <property type="match status" value="1"/>
</dbReference>
<keyword evidence="4 5" id="KW-0472">Membrane</keyword>
<evidence type="ECO:0000256" key="4">
    <source>
        <dbReference type="ARBA" id="ARBA00023136"/>
    </source>
</evidence>
<feature type="transmembrane region" description="Helical" evidence="5">
    <location>
        <begin position="428"/>
        <end position="445"/>
    </location>
</feature>
<dbReference type="GO" id="GO:0015179">
    <property type="term" value="F:L-amino acid transmembrane transporter activity"/>
    <property type="evidence" value="ECO:0007669"/>
    <property type="project" value="TreeGrafter"/>
</dbReference>
<organism evidence="6 7">
    <name type="scientific">Ruthenibacterium lactatiformans</name>
    <dbReference type="NCBI Taxonomy" id="1550024"/>
    <lineage>
        <taxon>Bacteria</taxon>
        <taxon>Bacillati</taxon>
        <taxon>Bacillota</taxon>
        <taxon>Clostridia</taxon>
        <taxon>Eubacteriales</taxon>
        <taxon>Oscillospiraceae</taxon>
        <taxon>Ruthenibacterium</taxon>
    </lineage>
</organism>
<feature type="transmembrane region" description="Helical" evidence="5">
    <location>
        <begin position="343"/>
        <end position="361"/>
    </location>
</feature>
<keyword evidence="3 5" id="KW-1133">Transmembrane helix</keyword>
<evidence type="ECO:0000256" key="1">
    <source>
        <dbReference type="ARBA" id="ARBA00004141"/>
    </source>
</evidence>
<dbReference type="PIRSF" id="PIRSF006060">
    <property type="entry name" value="AA_transporter"/>
    <property type="match status" value="1"/>
</dbReference>
<feature type="transmembrane region" description="Helical" evidence="5">
    <location>
        <begin position="138"/>
        <end position="156"/>
    </location>
</feature>
<sequence length="454" mass="48479">MNHFYGKQKETPKAQGELKRKLGLGAALAVAVGTTVGSGIFSSLAEVAGAAGSATMLIISFIVGGLIMIPQNLLYAELSSAYPEDGGQYTWLKEAGWRPIAFLNGWLAFWSTDPSTCSVMSLAIANYLAFFIPGLAGLGVRIVAIVIILAFTALHYRSVEAGARFTTFITSLKMLPFFILVGVGLFFMKGELLAAPAMPGAATGIVALLAGVSATTWSYDGAVGACYMAGEVKDPHKTMPRVMILCIGIVILLYAGLSTIAAGMIPLEELAASDAPIALAFSKIPMIGTAAGIVTALLGILVITGSMSSATMYQPRLEYAMARDGLWYKRFEEVHPQYNTPSFALLAQAAYAILLVCVSSITDLLGYFTFICLVKNMLVFCTMFVHRKKPDYNPGWRCPAWQLMTVIAIFANGILLVSTFLWTPGASIVASVVALATGLPAYYFFEKRNKAAKA</sequence>
<dbReference type="GeneID" id="42857885"/>
<feature type="transmembrane region" description="Helical" evidence="5">
    <location>
        <begin position="200"/>
        <end position="230"/>
    </location>
</feature>
<evidence type="ECO:0000256" key="2">
    <source>
        <dbReference type="ARBA" id="ARBA00022692"/>
    </source>
</evidence>
<proteinExistence type="predicted"/>
<evidence type="ECO:0000256" key="5">
    <source>
        <dbReference type="SAM" id="Phobius"/>
    </source>
</evidence>
<name>A0A0D8IW66_9FIRM</name>
<comment type="caution">
    <text evidence="6">The sequence shown here is derived from an EMBL/GenBank/DDBJ whole genome shotgun (WGS) entry which is preliminary data.</text>
</comment>
<feature type="transmembrane region" description="Helical" evidence="5">
    <location>
        <begin position="168"/>
        <end position="188"/>
    </location>
</feature>
<feature type="transmembrane region" description="Helical" evidence="5">
    <location>
        <begin position="367"/>
        <end position="386"/>
    </location>
</feature>
<dbReference type="InterPro" id="IPR050598">
    <property type="entry name" value="AminoAcid_Transporter"/>
</dbReference>
<dbReference type="InterPro" id="IPR002293">
    <property type="entry name" value="AA/rel_permease1"/>
</dbReference>
<protein>
    <submittedName>
        <fullName evidence="6">Fructoselysine transporter</fullName>
    </submittedName>
</protein>
<comment type="subcellular location">
    <subcellularLocation>
        <location evidence="1">Membrane</location>
        <topology evidence="1">Multi-pass membrane protein</topology>
    </subcellularLocation>
</comment>
<evidence type="ECO:0000256" key="3">
    <source>
        <dbReference type="ARBA" id="ARBA00022989"/>
    </source>
</evidence>
<dbReference type="Gene3D" id="1.20.1740.10">
    <property type="entry name" value="Amino acid/polyamine transporter I"/>
    <property type="match status" value="1"/>
</dbReference>
<dbReference type="PANTHER" id="PTHR11785">
    <property type="entry name" value="AMINO ACID TRANSPORTER"/>
    <property type="match status" value="1"/>
</dbReference>
<feature type="transmembrane region" description="Helical" evidence="5">
    <location>
        <begin position="47"/>
        <end position="69"/>
    </location>
</feature>
<dbReference type="EMBL" id="JXXK01000027">
    <property type="protein sequence ID" value="KJF38932.1"/>
    <property type="molecule type" value="Genomic_DNA"/>
</dbReference>
<dbReference type="PANTHER" id="PTHR11785:SF512">
    <property type="entry name" value="SOBREMESA, ISOFORM B"/>
    <property type="match status" value="1"/>
</dbReference>
<dbReference type="Proteomes" id="UP000032483">
    <property type="component" value="Unassembled WGS sequence"/>
</dbReference>
<feature type="transmembrane region" description="Helical" evidence="5">
    <location>
        <begin position="398"/>
        <end position="422"/>
    </location>
</feature>
<evidence type="ECO:0000313" key="6">
    <source>
        <dbReference type="EMBL" id="KJF38932.1"/>
    </source>
</evidence>
<reference evidence="6" key="1">
    <citation type="submission" date="2015-02" db="EMBL/GenBank/DDBJ databases">
        <title>A novel member of the family Ruminococcaceae isolated from human feces.</title>
        <authorList>
            <person name="Shkoporov A.N."/>
            <person name="Chaplin A.V."/>
            <person name="Motuzova O.V."/>
            <person name="Kafarskaia L.I."/>
            <person name="Khokhlova E.V."/>
            <person name="Efimov B.A."/>
        </authorList>
    </citation>
    <scope>NUCLEOTIDE SEQUENCE [LARGE SCALE GENOMIC DNA]</scope>
    <source>
        <strain evidence="6">585-1</strain>
    </source>
</reference>
<feature type="transmembrane region" description="Helical" evidence="5">
    <location>
        <begin position="277"/>
        <end position="303"/>
    </location>
</feature>
<feature type="transmembrane region" description="Helical" evidence="5">
    <location>
        <begin position="242"/>
        <end position="265"/>
    </location>
</feature>
<dbReference type="RefSeq" id="WP_050006128.1">
    <property type="nucleotide sequence ID" value="NZ_JXXK01000027.1"/>
</dbReference>
<keyword evidence="7" id="KW-1185">Reference proteome</keyword>
<gene>
    <name evidence="6" type="primary">frlA</name>
    <name evidence="6" type="ORF">TQ39_15085</name>
</gene>
<dbReference type="GO" id="GO:0016020">
    <property type="term" value="C:membrane"/>
    <property type="evidence" value="ECO:0007669"/>
    <property type="project" value="UniProtKB-SubCell"/>
</dbReference>
<accession>A0A0D8IW66</accession>
<dbReference type="PATRIC" id="fig|1550024.3.peg.3440"/>
<feature type="transmembrane region" description="Helical" evidence="5">
    <location>
        <begin position="21"/>
        <end position="41"/>
    </location>
</feature>
<dbReference type="AlphaFoldDB" id="A0A0D8IW66"/>
<evidence type="ECO:0000313" key="7">
    <source>
        <dbReference type="Proteomes" id="UP000032483"/>
    </source>
</evidence>
<keyword evidence="2 5" id="KW-0812">Transmembrane</keyword>